<reference evidence="2" key="1">
    <citation type="submission" date="2017-05" db="UniProtKB">
        <authorList>
            <consortium name="EnsemblMetazoa"/>
        </authorList>
    </citation>
    <scope>IDENTIFICATION</scope>
</reference>
<dbReference type="PROSITE" id="PS50088">
    <property type="entry name" value="ANK_REPEAT"/>
    <property type="match status" value="1"/>
</dbReference>
<sequence length="570" mass="64616">LVELLSSSKFTAGTWEQFVCCLPNMTQEVITGIKEKGSIEEDTMSAVAQHCLNNNPDITWSIIMMSLLNANEHILAQQILIDSNKKGVQLNATKTVQTTLRSHYSCLFDATRHCLESVTVEFFSKGLISRDVKNSPSFDKIENEFVASLSLYKENLAKLEEKCRDFVHCLAKASGPAKDAAIALAEDWEREVLDKHSLKWSLKIDIETLIDLSLPSEIPLSSEDEVPKKMQYLCNDFLSLMGNIRNYYKKYYKVKKIAGFLTDYFEDRLTEEPLTDCKDFNSLLHLVKPYYSFFNFDLIENLAKAFPLNDELQLKLKKYIQELKQFKKSTALQQMKDAIKQVPLPQEASKAHCKIVIKLTGVWEEKTVENLERLIAFLFKRDRDGRAKLIEIVDGSITVTFLSLSTAQSLTDKVQNKTQFIQYLGIFQIIINGDIVIEREEDINFTFEDSLLHAINHIDSHAEYEKVALLLIELKINLNYKNTDGQTALMLASEGGHIGIFNSLIQNGANPFAQLPANKGYIGLNYLACTALSQHIYKSIGGEKIKPQDDTSVEEMLKMAVKERGKGFNG</sequence>
<evidence type="ECO:0000313" key="2">
    <source>
        <dbReference type="EnsemblMetazoa" id="Aqu2.1.06573_001"/>
    </source>
</evidence>
<evidence type="ECO:0000256" key="1">
    <source>
        <dbReference type="PROSITE-ProRule" id="PRU00023"/>
    </source>
</evidence>
<keyword evidence="1" id="KW-0040">ANK repeat</keyword>
<dbReference type="Pfam" id="PF00023">
    <property type="entry name" value="Ank"/>
    <property type="match status" value="1"/>
</dbReference>
<dbReference type="SUPFAM" id="SSF48403">
    <property type="entry name" value="Ankyrin repeat"/>
    <property type="match status" value="1"/>
</dbReference>
<feature type="repeat" description="ANK" evidence="1">
    <location>
        <begin position="484"/>
        <end position="510"/>
    </location>
</feature>
<dbReference type="OrthoDB" id="5402602at2759"/>
<proteinExistence type="predicted"/>
<dbReference type="AlphaFoldDB" id="A0A1X7SWS8"/>
<accession>A0A1X7SWS8</accession>
<dbReference type="EnsemblMetazoa" id="Aqu2.1.06573_001">
    <property type="protein sequence ID" value="Aqu2.1.06573_001"/>
    <property type="gene ID" value="Aqu2.1.06573"/>
</dbReference>
<dbReference type="PROSITE" id="PS50297">
    <property type="entry name" value="ANK_REP_REGION"/>
    <property type="match status" value="1"/>
</dbReference>
<dbReference type="InterPro" id="IPR036770">
    <property type="entry name" value="Ankyrin_rpt-contain_sf"/>
</dbReference>
<protein>
    <submittedName>
        <fullName evidence="2">Uncharacterized protein</fullName>
    </submittedName>
</protein>
<dbReference type="Gene3D" id="1.25.40.20">
    <property type="entry name" value="Ankyrin repeat-containing domain"/>
    <property type="match status" value="1"/>
</dbReference>
<dbReference type="InParanoid" id="A0A1X7SWS8"/>
<name>A0A1X7SWS8_AMPQE</name>
<dbReference type="SMART" id="SM00248">
    <property type="entry name" value="ANK"/>
    <property type="match status" value="2"/>
</dbReference>
<dbReference type="InterPro" id="IPR002110">
    <property type="entry name" value="Ankyrin_rpt"/>
</dbReference>
<organism evidence="2">
    <name type="scientific">Amphimedon queenslandica</name>
    <name type="common">Sponge</name>
    <dbReference type="NCBI Taxonomy" id="400682"/>
    <lineage>
        <taxon>Eukaryota</taxon>
        <taxon>Metazoa</taxon>
        <taxon>Porifera</taxon>
        <taxon>Demospongiae</taxon>
        <taxon>Heteroscleromorpha</taxon>
        <taxon>Haplosclerida</taxon>
        <taxon>Niphatidae</taxon>
        <taxon>Amphimedon</taxon>
    </lineage>
</organism>